<feature type="region of interest" description="Disordered" evidence="1">
    <location>
        <begin position="236"/>
        <end position="263"/>
    </location>
</feature>
<dbReference type="EMBL" id="OV651830">
    <property type="protein sequence ID" value="CAH1104980.1"/>
    <property type="molecule type" value="Genomic_DNA"/>
</dbReference>
<reference evidence="2" key="1">
    <citation type="submission" date="2022-01" db="EMBL/GenBank/DDBJ databases">
        <authorList>
            <person name="King R."/>
        </authorList>
    </citation>
    <scope>NUCLEOTIDE SEQUENCE</scope>
</reference>
<protein>
    <submittedName>
        <fullName evidence="2">Uncharacterized protein</fullName>
    </submittedName>
</protein>
<keyword evidence="3" id="KW-1185">Reference proteome</keyword>
<proteinExistence type="predicted"/>
<accession>A0A9P0CSD0</accession>
<feature type="region of interest" description="Disordered" evidence="1">
    <location>
        <begin position="61"/>
        <end position="89"/>
    </location>
</feature>
<evidence type="ECO:0000313" key="2">
    <source>
        <dbReference type="EMBL" id="CAH1104980.1"/>
    </source>
</evidence>
<dbReference type="AlphaFoldDB" id="A0A9P0CSD0"/>
<gene>
    <name evidence="2" type="ORF">PSYICH_LOCUS5765</name>
</gene>
<feature type="compositionally biased region" description="Polar residues" evidence="1">
    <location>
        <begin position="66"/>
        <end position="75"/>
    </location>
</feature>
<evidence type="ECO:0000313" key="3">
    <source>
        <dbReference type="Proteomes" id="UP001153636"/>
    </source>
</evidence>
<dbReference type="OrthoDB" id="6611808at2759"/>
<name>A0A9P0CSD0_9CUCU</name>
<dbReference type="Proteomes" id="UP001153636">
    <property type="component" value="Chromosome 18"/>
</dbReference>
<evidence type="ECO:0000256" key="1">
    <source>
        <dbReference type="SAM" id="MobiDB-lite"/>
    </source>
</evidence>
<sequence length="289" mass="32248">MPVQGKPQIPIPYWQMPPPKVPASRPISKQEYCAICELKQLVDKIGQNLCSDSCISCNKEGKGNMRPSTAGSTKQCPPPPRAPCGDSPMVTQQQQHNIIPCVPTQQPKQPSLPCGNPMQTYQWPNYSHGLVCPPQELLADNYYHNRQHPYLPVKIDTLNEDTTKRGTKLHRSKSANVIVKRTPELRSSILVGCECTKKNGLQDTCPRLICKDMPRLGTIDNPSQVPCKDARCKPPRESIVEEDEEECPHKPQPTGQCKPAEPPKAEIEVPVKTVPECKPECTYPCKDEK</sequence>
<organism evidence="2 3">
    <name type="scientific">Psylliodes chrysocephalus</name>
    <dbReference type="NCBI Taxonomy" id="3402493"/>
    <lineage>
        <taxon>Eukaryota</taxon>
        <taxon>Metazoa</taxon>
        <taxon>Ecdysozoa</taxon>
        <taxon>Arthropoda</taxon>
        <taxon>Hexapoda</taxon>
        <taxon>Insecta</taxon>
        <taxon>Pterygota</taxon>
        <taxon>Neoptera</taxon>
        <taxon>Endopterygota</taxon>
        <taxon>Coleoptera</taxon>
        <taxon>Polyphaga</taxon>
        <taxon>Cucujiformia</taxon>
        <taxon>Chrysomeloidea</taxon>
        <taxon>Chrysomelidae</taxon>
        <taxon>Galerucinae</taxon>
        <taxon>Alticini</taxon>
        <taxon>Psylliodes</taxon>
    </lineage>
</organism>